<evidence type="ECO:0000256" key="2">
    <source>
        <dbReference type="ARBA" id="ARBA00005234"/>
    </source>
</evidence>
<dbReference type="InterPro" id="IPR016135">
    <property type="entry name" value="UBQ-conjugating_enzyme/RWD"/>
</dbReference>
<gene>
    <name evidence="13" type="ORF">G7Y89_g13561</name>
</gene>
<evidence type="ECO:0000313" key="13">
    <source>
        <dbReference type="EMBL" id="KAF4624608.1"/>
    </source>
</evidence>
<dbReference type="InterPro" id="IPR003653">
    <property type="entry name" value="Peptidase_C48_C"/>
</dbReference>
<evidence type="ECO:0000256" key="5">
    <source>
        <dbReference type="ARBA" id="ARBA00022692"/>
    </source>
</evidence>
<evidence type="ECO:0008006" key="15">
    <source>
        <dbReference type="Google" id="ProtNLM"/>
    </source>
</evidence>
<dbReference type="EMBL" id="JAAMPI010001605">
    <property type="protein sequence ID" value="KAF4624608.1"/>
    <property type="molecule type" value="Genomic_DNA"/>
</dbReference>
<dbReference type="InterPro" id="IPR002293">
    <property type="entry name" value="AA/rel_permease1"/>
</dbReference>
<dbReference type="GO" id="GO:0019783">
    <property type="term" value="F:ubiquitin-like protein peptidase activity"/>
    <property type="evidence" value="ECO:0007669"/>
    <property type="project" value="UniProtKB-ARBA"/>
</dbReference>
<feature type="compositionally biased region" description="Basic and acidic residues" evidence="9">
    <location>
        <begin position="234"/>
        <end position="260"/>
    </location>
</feature>
<evidence type="ECO:0000256" key="4">
    <source>
        <dbReference type="ARBA" id="ARBA00022670"/>
    </source>
</evidence>
<comment type="similarity">
    <text evidence="2">Belongs to the peptidase C48 family.</text>
</comment>
<feature type="compositionally biased region" description="Acidic residues" evidence="9">
    <location>
        <begin position="261"/>
        <end position="270"/>
    </location>
</feature>
<dbReference type="Gene3D" id="3.40.395.10">
    <property type="entry name" value="Adenoviral Proteinase, Chain A"/>
    <property type="match status" value="1"/>
</dbReference>
<evidence type="ECO:0000256" key="1">
    <source>
        <dbReference type="ARBA" id="ARBA00004141"/>
    </source>
</evidence>
<sequence length="1064" mass="118646">MFLDAPPVSAFVPTLRDINKAFSDEERWFEDGVIRARIMFLCQRFGPQLQLPNDIRKVDLVGPLFEWNWTRNCHEARMTLPKPKAFEAETVLIPLDLDPMHGGIHWMLLVISTVTRETILYNGFPDLEEDAIIYAETFINSLNRVYNMRLRAVESMEFSNGDGWSCGIDMLDCIEQHLEHGEIQYEAGDPDDWKESNRGRLEVWITETCELYDIDISAVRLDQAAIWDMIKNSANDKSKQTSDDKIDPALRGDSSHHANNNDDDSDDDGNGPEAPGTGIHMQEWVVTEAQRRVWKETKSKDPNTCRIPQLLSKYTDDIDALFKDAGKGDGNLAGPNNNCFTTIELQSLHRGRVLRTGEVAENRANVDALRNVLPASGITDDQWLKMFIGTSKSLNNTYRNVSEEEMHLKLRSMPPRQLLPGDKETIKYDKCGKLLQSEDRLKDHICGIIWHPDIYTGRVIVCRLEGKLVLQYITSNTLTGYGMVAAMCEEVQMPEREVPKAMVLSVAAAGFTGIIYLIPILFILPDVSQLLSVANGQPIGLVFKIATGSAGGGFGLLFLVLGILFFAGEGALTAASRCTYEFARDGAIPGSRLWARSDKRFNIPLWGLVLSTIVGCILGCIYFGSSSPFNAFTGVATICLSVSYGIPILVSLIRGRKAVRHSTFSLGRFGYVINVATVCWIAIVIFCMPTAIPVTPTSMNYASVVFMSFAMISLVWYIISGEKAFTGPPIPADVDVENDGPVIGGLGRTPISDSFQLYTLTSAHSPAASSAAEHLLHSSKLKNTSIPGSIPLEVHKLLKFPEFTAKNARRNLARHKPSEEKGTGYSWRKSSHVAQFQQQDDITDGLMMRLLQLLSAFLPSPGRDSNFDRRPPPTFFAPFRLSFLFDILTTLLRNDSIADMTKRNGLYYAVLDFVTAISNHKELDPLVEYSKTNNLTFTDEVLDSHHFEKEFSKNTDSPRGRMAALWKEIANLTTSLPPRIFIKVSESRPDIMKVLIIEVEGTHEGGLFIFDMYLLPEWPAEPPKIKFILENGVDRTPYSTDNELKGIVIVNGNFHRDGIGSSPS</sequence>
<evidence type="ECO:0000256" key="10">
    <source>
        <dbReference type="SAM" id="Phobius"/>
    </source>
</evidence>
<evidence type="ECO:0000256" key="8">
    <source>
        <dbReference type="ARBA" id="ARBA00023136"/>
    </source>
</evidence>
<dbReference type="Proteomes" id="UP000566819">
    <property type="component" value="Unassembled WGS sequence"/>
</dbReference>
<dbReference type="GO" id="GO:0006508">
    <property type="term" value="P:proteolysis"/>
    <property type="evidence" value="ECO:0007669"/>
    <property type="project" value="UniProtKB-KW"/>
</dbReference>
<dbReference type="PROSITE" id="PS50127">
    <property type="entry name" value="UBC_2"/>
    <property type="match status" value="1"/>
</dbReference>
<comment type="caution">
    <text evidence="13">The sequence shown here is derived from an EMBL/GenBank/DDBJ whole genome shotgun (WGS) entry which is preliminary data.</text>
</comment>
<dbReference type="OrthoDB" id="3900342at2759"/>
<feature type="domain" description="UBC core" evidence="11">
    <location>
        <begin position="960"/>
        <end position="1064"/>
    </location>
</feature>
<feature type="transmembrane region" description="Helical" evidence="10">
    <location>
        <begin position="545"/>
        <end position="567"/>
    </location>
</feature>
<feature type="transmembrane region" description="Helical" evidence="10">
    <location>
        <begin position="671"/>
        <end position="692"/>
    </location>
</feature>
<evidence type="ECO:0000256" key="9">
    <source>
        <dbReference type="SAM" id="MobiDB-lite"/>
    </source>
</evidence>
<dbReference type="InterPro" id="IPR038765">
    <property type="entry name" value="Papain-like_cys_pep_sf"/>
</dbReference>
<keyword evidence="8 10" id="KW-0472">Membrane</keyword>
<protein>
    <recommendedName>
        <fullName evidence="15">Ubiquitin-like protease family profile domain-containing protein</fullName>
    </recommendedName>
</protein>
<keyword evidence="7 10" id="KW-1133">Transmembrane helix</keyword>
<feature type="transmembrane region" description="Helical" evidence="10">
    <location>
        <begin position="698"/>
        <end position="719"/>
    </location>
</feature>
<organism evidence="13 14">
    <name type="scientific">Cudoniella acicularis</name>
    <dbReference type="NCBI Taxonomy" id="354080"/>
    <lineage>
        <taxon>Eukaryota</taxon>
        <taxon>Fungi</taxon>
        <taxon>Dikarya</taxon>
        <taxon>Ascomycota</taxon>
        <taxon>Pezizomycotina</taxon>
        <taxon>Leotiomycetes</taxon>
        <taxon>Helotiales</taxon>
        <taxon>Tricladiaceae</taxon>
        <taxon>Cudoniella</taxon>
    </lineage>
</organism>
<feature type="region of interest" description="Disordered" evidence="9">
    <location>
        <begin position="234"/>
        <end position="285"/>
    </location>
</feature>
<dbReference type="Pfam" id="PF13520">
    <property type="entry name" value="AA_permease_2"/>
    <property type="match status" value="1"/>
</dbReference>
<feature type="transmembrane region" description="Helical" evidence="10">
    <location>
        <begin position="501"/>
        <end position="525"/>
    </location>
</feature>
<feature type="transmembrane region" description="Helical" evidence="10">
    <location>
        <begin position="631"/>
        <end position="650"/>
    </location>
</feature>
<dbReference type="SUPFAM" id="SSF54001">
    <property type="entry name" value="Cysteine proteinases"/>
    <property type="match status" value="1"/>
</dbReference>
<comment type="subcellular location">
    <subcellularLocation>
        <location evidence="1">Membrane</location>
        <topology evidence="1">Multi-pass membrane protein</topology>
    </subcellularLocation>
</comment>
<dbReference type="Gene3D" id="1.20.1740.10">
    <property type="entry name" value="Amino acid/polyamine transporter I"/>
    <property type="match status" value="1"/>
</dbReference>
<evidence type="ECO:0000256" key="6">
    <source>
        <dbReference type="ARBA" id="ARBA00022801"/>
    </source>
</evidence>
<dbReference type="SUPFAM" id="SSF54495">
    <property type="entry name" value="UBC-like"/>
    <property type="match status" value="1"/>
</dbReference>
<keyword evidence="3" id="KW-0813">Transport</keyword>
<keyword evidence="4" id="KW-0645">Protease</keyword>
<dbReference type="Gene3D" id="3.10.110.10">
    <property type="entry name" value="Ubiquitin Conjugating Enzyme"/>
    <property type="match status" value="1"/>
</dbReference>
<dbReference type="PANTHER" id="PTHR45649">
    <property type="entry name" value="AMINO-ACID PERMEASE BAT1"/>
    <property type="match status" value="1"/>
</dbReference>
<dbReference type="GO" id="GO:0008234">
    <property type="term" value="F:cysteine-type peptidase activity"/>
    <property type="evidence" value="ECO:0007669"/>
    <property type="project" value="InterPro"/>
</dbReference>
<keyword evidence="6" id="KW-0378">Hydrolase</keyword>
<dbReference type="AlphaFoldDB" id="A0A8H4R806"/>
<reference evidence="13 14" key="1">
    <citation type="submission" date="2020-03" db="EMBL/GenBank/DDBJ databases">
        <title>Draft Genome Sequence of Cudoniella acicularis.</title>
        <authorList>
            <person name="Buettner E."/>
            <person name="Kellner H."/>
        </authorList>
    </citation>
    <scope>NUCLEOTIDE SEQUENCE [LARGE SCALE GENOMIC DNA]</scope>
    <source>
        <strain evidence="13 14">DSM 108380</strain>
    </source>
</reference>
<proteinExistence type="inferred from homology"/>
<keyword evidence="5 10" id="KW-0812">Transmembrane</keyword>
<name>A0A8H4R806_9HELO</name>
<evidence type="ECO:0000259" key="12">
    <source>
        <dbReference type="PROSITE" id="PS50600"/>
    </source>
</evidence>
<keyword evidence="14" id="KW-1185">Reference proteome</keyword>
<feature type="domain" description="Ubiquitin-like protease family profile" evidence="12">
    <location>
        <begin position="11"/>
        <end position="177"/>
    </location>
</feature>
<dbReference type="GO" id="GO:0016020">
    <property type="term" value="C:membrane"/>
    <property type="evidence" value="ECO:0007669"/>
    <property type="project" value="UniProtKB-SubCell"/>
</dbReference>
<dbReference type="PROSITE" id="PS50600">
    <property type="entry name" value="ULP_PROTEASE"/>
    <property type="match status" value="1"/>
</dbReference>
<accession>A0A8H4R806</accession>
<dbReference type="GO" id="GO:0022857">
    <property type="term" value="F:transmembrane transporter activity"/>
    <property type="evidence" value="ECO:0007669"/>
    <property type="project" value="InterPro"/>
</dbReference>
<feature type="transmembrane region" description="Helical" evidence="10">
    <location>
        <begin position="605"/>
        <end position="625"/>
    </location>
</feature>
<evidence type="ECO:0000256" key="7">
    <source>
        <dbReference type="ARBA" id="ARBA00022989"/>
    </source>
</evidence>
<dbReference type="InterPro" id="IPR000608">
    <property type="entry name" value="UBC"/>
</dbReference>
<evidence type="ECO:0000256" key="3">
    <source>
        <dbReference type="ARBA" id="ARBA00022448"/>
    </source>
</evidence>
<evidence type="ECO:0000259" key="11">
    <source>
        <dbReference type="PROSITE" id="PS50127"/>
    </source>
</evidence>
<evidence type="ECO:0000313" key="14">
    <source>
        <dbReference type="Proteomes" id="UP000566819"/>
    </source>
</evidence>
<dbReference type="PANTHER" id="PTHR45649:SF3">
    <property type="entry name" value="POLYAMINE TRANSPORTER TPO5"/>
    <property type="match status" value="1"/>
</dbReference>